<organism evidence="2 3">
    <name type="scientific">Steinernema carpocapsae</name>
    <name type="common">Entomopathogenic nematode</name>
    <dbReference type="NCBI Taxonomy" id="34508"/>
    <lineage>
        <taxon>Eukaryota</taxon>
        <taxon>Metazoa</taxon>
        <taxon>Ecdysozoa</taxon>
        <taxon>Nematoda</taxon>
        <taxon>Chromadorea</taxon>
        <taxon>Rhabditida</taxon>
        <taxon>Tylenchina</taxon>
        <taxon>Panagrolaimomorpha</taxon>
        <taxon>Strongyloidoidea</taxon>
        <taxon>Steinernematidae</taxon>
        <taxon>Steinernema</taxon>
    </lineage>
</organism>
<dbReference type="EMBL" id="AZBU02000003">
    <property type="protein sequence ID" value="TKR89542.1"/>
    <property type="molecule type" value="Genomic_DNA"/>
</dbReference>
<sequence>MYGRNFNRDQEWRSMLDHEVIPALPHHPQPEASKEKKRASAGKDAASKPKKKKDKKKPKVSRAKIPAAVKHEPRPEPEGQPEEVPRLSWTPEREYASVCLWRGGRILRQYQGRRMPPAAEREFNRLFAVVYEQEVRDMEDRVRLAGAAHPKPFIVEEREDAEACREGDTVKEPL</sequence>
<name>A0A4U5P0V9_STECR</name>
<proteinExistence type="predicted"/>
<evidence type="ECO:0000313" key="2">
    <source>
        <dbReference type="EMBL" id="TKR89542.1"/>
    </source>
</evidence>
<keyword evidence="3" id="KW-1185">Reference proteome</keyword>
<feature type="region of interest" description="Disordered" evidence="1">
    <location>
        <begin position="17"/>
        <end position="88"/>
    </location>
</feature>
<reference evidence="2 3" key="1">
    <citation type="journal article" date="2015" name="Genome Biol.">
        <title>Comparative genomics of Steinernema reveals deeply conserved gene regulatory networks.</title>
        <authorList>
            <person name="Dillman A.R."/>
            <person name="Macchietto M."/>
            <person name="Porter C.F."/>
            <person name="Rogers A."/>
            <person name="Williams B."/>
            <person name="Antoshechkin I."/>
            <person name="Lee M.M."/>
            <person name="Goodwin Z."/>
            <person name="Lu X."/>
            <person name="Lewis E.E."/>
            <person name="Goodrich-Blair H."/>
            <person name="Stock S.P."/>
            <person name="Adams B.J."/>
            <person name="Sternberg P.W."/>
            <person name="Mortazavi A."/>
        </authorList>
    </citation>
    <scope>NUCLEOTIDE SEQUENCE [LARGE SCALE GENOMIC DNA]</scope>
    <source>
        <strain evidence="2 3">ALL</strain>
    </source>
</reference>
<evidence type="ECO:0000313" key="3">
    <source>
        <dbReference type="Proteomes" id="UP000298663"/>
    </source>
</evidence>
<evidence type="ECO:0000256" key="1">
    <source>
        <dbReference type="SAM" id="MobiDB-lite"/>
    </source>
</evidence>
<protein>
    <submittedName>
        <fullName evidence="2">Uncharacterized protein</fullName>
    </submittedName>
</protein>
<dbReference type="AlphaFoldDB" id="A0A4U5P0V9"/>
<reference evidence="2 3" key="2">
    <citation type="journal article" date="2019" name="G3 (Bethesda)">
        <title>Hybrid Assembly of the Genome of the Entomopathogenic Nematode Steinernema carpocapsae Identifies the X-Chromosome.</title>
        <authorList>
            <person name="Serra L."/>
            <person name="Macchietto M."/>
            <person name="Macias-Munoz A."/>
            <person name="McGill C.J."/>
            <person name="Rodriguez I.M."/>
            <person name="Rodriguez B."/>
            <person name="Murad R."/>
            <person name="Mortazavi A."/>
        </authorList>
    </citation>
    <scope>NUCLEOTIDE SEQUENCE [LARGE SCALE GENOMIC DNA]</scope>
    <source>
        <strain evidence="2 3">ALL</strain>
    </source>
</reference>
<accession>A0A4U5P0V9</accession>
<dbReference type="Proteomes" id="UP000298663">
    <property type="component" value="Unassembled WGS sequence"/>
</dbReference>
<feature type="compositionally biased region" description="Basic residues" evidence="1">
    <location>
        <begin position="48"/>
        <end position="62"/>
    </location>
</feature>
<comment type="caution">
    <text evidence="2">The sequence shown here is derived from an EMBL/GenBank/DDBJ whole genome shotgun (WGS) entry which is preliminary data.</text>
</comment>
<gene>
    <name evidence="2" type="ORF">L596_013628</name>
</gene>